<dbReference type="Pfam" id="PF13905">
    <property type="entry name" value="Thioredoxin_8"/>
    <property type="match status" value="1"/>
</dbReference>
<comment type="caution">
    <text evidence="2">The sequence shown here is derived from an EMBL/GenBank/DDBJ whole genome shotgun (WGS) entry which is preliminary data.</text>
</comment>
<keyword evidence="3" id="KW-1185">Reference proteome</keyword>
<protein>
    <recommendedName>
        <fullName evidence="1">Thioredoxin domain-containing protein</fullName>
    </recommendedName>
</protein>
<organism evidence="2 3">
    <name type="scientific">Bizionia argentinensis JUB59</name>
    <dbReference type="NCBI Taxonomy" id="1046627"/>
    <lineage>
        <taxon>Bacteria</taxon>
        <taxon>Pseudomonadati</taxon>
        <taxon>Bacteroidota</taxon>
        <taxon>Flavobacteriia</taxon>
        <taxon>Flavobacteriales</taxon>
        <taxon>Flavobacteriaceae</taxon>
        <taxon>Bizionia</taxon>
    </lineage>
</organism>
<evidence type="ECO:0000313" key="2">
    <source>
        <dbReference type="EMBL" id="EGV42738.2"/>
    </source>
</evidence>
<reference evidence="2 3" key="1">
    <citation type="journal article" date="2008" name="Int. J. Syst. Evol. Microbiol.">
        <title>Bizionia argentinensis sp. nov., isolated from surface marine water in Antarctica.</title>
        <authorList>
            <person name="Bercovich A."/>
            <person name="Vazquez S.C."/>
            <person name="Yankilevich P."/>
            <person name="Coria S.H."/>
            <person name="Foti M."/>
            <person name="Hernandez E."/>
            <person name="Vidal A."/>
            <person name="Ruberto L."/>
            <person name="Melo C."/>
            <person name="Marenssi S."/>
            <person name="Criscuolo M."/>
            <person name="Memoli M."/>
            <person name="Arguelles M."/>
            <person name="Mac Cormack W.P."/>
        </authorList>
    </citation>
    <scope>NUCLEOTIDE SEQUENCE [LARGE SCALE GENOMIC DNA]</scope>
    <source>
        <strain evidence="2 3">JUB59</strain>
    </source>
</reference>
<proteinExistence type="predicted"/>
<dbReference type="eggNOG" id="COG1225">
    <property type="taxonomic scope" value="Bacteria"/>
</dbReference>
<dbReference type="InterPro" id="IPR012336">
    <property type="entry name" value="Thioredoxin-like_fold"/>
</dbReference>
<gene>
    <name evidence="2" type="ORF">BZARG_2509</name>
</gene>
<dbReference type="AlphaFoldDB" id="G2EFM7"/>
<dbReference type="Gene3D" id="3.40.30.10">
    <property type="entry name" value="Glutaredoxin"/>
    <property type="match status" value="1"/>
</dbReference>
<dbReference type="SUPFAM" id="SSF52833">
    <property type="entry name" value="Thioredoxin-like"/>
    <property type="match status" value="1"/>
</dbReference>
<name>G2EFM7_9FLAO</name>
<dbReference type="PROSITE" id="PS51352">
    <property type="entry name" value="THIOREDOXIN_2"/>
    <property type="match status" value="1"/>
</dbReference>
<dbReference type="OrthoDB" id="1146847at2"/>
<evidence type="ECO:0000259" key="1">
    <source>
        <dbReference type="PROSITE" id="PS51352"/>
    </source>
</evidence>
<dbReference type="InterPro" id="IPR036249">
    <property type="entry name" value="Thioredoxin-like_sf"/>
</dbReference>
<dbReference type="STRING" id="1046627.BZARG_2509"/>
<dbReference type="EMBL" id="AFXZ01000044">
    <property type="protein sequence ID" value="EGV42738.2"/>
    <property type="molecule type" value="Genomic_DNA"/>
</dbReference>
<accession>G2EFM7</accession>
<feature type="domain" description="Thioredoxin" evidence="1">
    <location>
        <begin position="329"/>
        <end position="468"/>
    </location>
</feature>
<sequence length="468" mass="54587">MASTLILISCEKDSKIEEGAAYFGGEVVNPRENFVILSKSKKVLDTVFLDESNRFLYKVANMEEGLYTFRLWAAEGLEYQMVLLEPNDSIIFRLNTLEFDESLVYTGRGARKNNYLINLFLDGEAEDKVVLGYSQLAPHEFERRLDSIRNHKFNKLKKFNVKNPTSDIFNNLVEGSINYDYYLSKEVYPFVNYANSERANFEALPSNFYDFRSEIDYDYSELMDFFPYYSFLKHHFENMALSEHFKKSDDTVLDVKSKNYNLIKLDLIDRLMINDSIKNRLLAQTAFEFISKSKNTDEYDEVLNSYTAKNTHVENGTYITEMVSSLKALKTGSFLPEISILDYNNRELNLKDVINKPTVLYFWSNTYSSHNDSHKKAEELKVKYPEVNFIAIHATTNKQQEWKSLILKYNYSKDNEFIFKNPELAKQKLAISPINKVMIIDKKGKIVNAHTNMFSIMFEEELLGLLNQ</sequence>
<dbReference type="InterPro" id="IPR013766">
    <property type="entry name" value="Thioredoxin_domain"/>
</dbReference>
<dbReference type="Proteomes" id="UP000003730">
    <property type="component" value="Unassembled WGS sequence"/>
</dbReference>
<evidence type="ECO:0000313" key="3">
    <source>
        <dbReference type="Proteomes" id="UP000003730"/>
    </source>
</evidence>
<dbReference type="PATRIC" id="fig|1046627.3.peg.2312"/>